<sequence length="189" mass="20305">MQLKTLLGAALLLLAGATQAQTIPETTPEPEFIGEIVTVRPDGTVAKLEKQSVQMRTRANASAVIFGIGKAKTKLIIEGPKAGVRLTAGQPASFIVRAVDNATDPMSIINVFRFEAKKDKRMAEMASVSSFGSVKSNKLERLSFTGRKFGESSYLITLDETPAGEYGITVSNPNNLDEKQVIVSTFAID</sequence>
<dbReference type="EMBL" id="AP019735">
    <property type="protein sequence ID" value="BBL02850.1"/>
    <property type="molecule type" value="Genomic_DNA"/>
</dbReference>
<organism evidence="2 3">
    <name type="scientific">Alistipes communis</name>
    <dbReference type="NCBI Taxonomy" id="2585118"/>
    <lineage>
        <taxon>Bacteria</taxon>
        <taxon>Pseudomonadati</taxon>
        <taxon>Bacteroidota</taxon>
        <taxon>Bacteroidia</taxon>
        <taxon>Bacteroidales</taxon>
        <taxon>Rikenellaceae</taxon>
        <taxon>Alistipes</taxon>
    </lineage>
</organism>
<proteinExistence type="predicted"/>
<feature type="chain" id="PRO_5021323877" evidence="1">
    <location>
        <begin position="21"/>
        <end position="189"/>
    </location>
</feature>
<reference evidence="3" key="1">
    <citation type="submission" date="2019-06" db="EMBL/GenBank/DDBJ databases">
        <title>Alistipes onderdonkii subsp. vulgaris subsp. nov., Alistipes dispar sp. nov. and Alistipes communis sp. nov., isolated from human faeces, and creation of Alistipes onderdonkii subsp. onderdonkii subsp. nov.</title>
        <authorList>
            <person name="Sakamoto M."/>
            <person name="Ikeyama N."/>
            <person name="Ogata Y."/>
            <person name="Suda W."/>
            <person name="Iino T."/>
            <person name="Hattori M."/>
            <person name="Ohkuma M."/>
        </authorList>
    </citation>
    <scope>NUCLEOTIDE SEQUENCE [LARGE SCALE GENOMIC DNA]</scope>
    <source>
        <strain evidence="3">5CBH24</strain>
    </source>
</reference>
<dbReference type="GeneID" id="78340888"/>
<keyword evidence="3" id="KW-1185">Reference proteome</keyword>
<name>A0A4Y1WP11_9BACT</name>
<keyword evidence="1" id="KW-0732">Signal</keyword>
<dbReference type="RefSeq" id="WP_141411886.1">
    <property type="nucleotide sequence ID" value="NZ_AP019735.1"/>
</dbReference>
<dbReference type="OrthoDB" id="1002918at2"/>
<dbReference type="Proteomes" id="UP000318946">
    <property type="component" value="Chromosome"/>
</dbReference>
<feature type="signal peptide" evidence="1">
    <location>
        <begin position="1"/>
        <end position="20"/>
    </location>
</feature>
<protein>
    <submittedName>
        <fullName evidence="2">Uncharacterized protein</fullName>
    </submittedName>
</protein>
<evidence type="ECO:0000256" key="1">
    <source>
        <dbReference type="SAM" id="SignalP"/>
    </source>
</evidence>
<evidence type="ECO:0000313" key="2">
    <source>
        <dbReference type="EMBL" id="BBL02850.1"/>
    </source>
</evidence>
<dbReference type="KEGG" id="acou:A5CBH24_01630"/>
<evidence type="ECO:0000313" key="3">
    <source>
        <dbReference type="Proteomes" id="UP000318946"/>
    </source>
</evidence>
<accession>A0A4Y1WP11</accession>
<gene>
    <name evidence="2" type="ORF">A5CBH24_01630</name>
</gene>
<dbReference type="AlphaFoldDB" id="A0A4Y1WP11"/>